<organism evidence="2 3">
    <name type="scientific">Lactiplantibacillus daowaiensis</name>
    <dbReference type="NCBI Taxonomy" id="2559918"/>
    <lineage>
        <taxon>Bacteria</taxon>
        <taxon>Bacillati</taxon>
        <taxon>Bacillota</taxon>
        <taxon>Bacilli</taxon>
        <taxon>Lactobacillales</taxon>
        <taxon>Lactobacillaceae</taxon>
        <taxon>Lactiplantibacillus</taxon>
    </lineage>
</organism>
<gene>
    <name evidence="2" type="ORF">ACFP5Y_05965</name>
</gene>
<keyword evidence="3" id="KW-1185">Reference proteome</keyword>
<dbReference type="Proteomes" id="UP001596282">
    <property type="component" value="Unassembled WGS sequence"/>
</dbReference>
<dbReference type="SUPFAM" id="SSF109797">
    <property type="entry name" value="Bacteriocin immunity protein-like"/>
    <property type="match status" value="1"/>
</dbReference>
<dbReference type="EMBL" id="JBHSSC010000016">
    <property type="protein sequence ID" value="MFC6180758.1"/>
    <property type="molecule type" value="Genomic_DNA"/>
</dbReference>
<proteinExistence type="predicted"/>
<evidence type="ECO:0000313" key="3">
    <source>
        <dbReference type="Proteomes" id="UP001596282"/>
    </source>
</evidence>
<dbReference type="RefSeq" id="WP_137628371.1">
    <property type="nucleotide sequence ID" value="NZ_BJDJ01000008.1"/>
</dbReference>
<reference evidence="3" key="1">
    <citation type="journal article" date="2019" name="Int. J. Syst. Evol. Microbiol.">
        <title>The Global Catalogue of Microorganisms (GCM) 10K type strain sequencing project: providing services to taxonomists for standard genome sequencing and annotation.</title>
        <authorList>
            <consortium name="The Broad Institute Genomics Platform"/>
            <consortium name="The Broad Institute Genome Sequencing Center for Infectious Disease"/>
            <person name="Wu L."/>
            <person name="Ma J."/>
        </authorList>
    </citation>
    <scope>NUCLEOTIDE SEQUENCE [LARGE SCALE GENOMIC DNA]</scope>
    <source>
        <strain evidence="3">CCM 8933</strain>
    </source>
</reference>
<accession>A0ABW1RZ78</accession>
<dbReference type="InterPro" id="IPR023130">
    <property type="entry name" value="Ta0600-like_sf"/>
</dbReference>
<comment type="caution">
    <text evidence="2">The sequence shown here is derived from an EMBL/GenBank/DDBJ whole genome shotgun (WGS) entry which is preliminary data.</text>
</comment>
<protein>
    <submittedName>
        <fullName evidence="2">Bacteriocin immunity protein</fullName>
    </submittedName>
</protein>
<evidence type="ECO:0000313" key="2">
    <source>
        <dbReference type="EMBL" id="MFC6180758.1"/>
    </source>
</evidence>
<sequence length="99" mass="10928">MLKNQKAEKLLSQISAVFNDTEAAQDQELQTKLLACAQELEKTENYLVVATKVNAVARSAARRHLKQPIKAINTLYEQTARTAGYYDGLATVIMTSGLN</sequence>
<keyword evidence="1" id="KW-0079">Bacteriocin immunity</keyword>
<dbReference type="InterPro" id="IPR015046">
    <property type="entry name" value="LciA_Immunity-like"/>
</dbReference>
<dbReference type="Pfam" id="PF08951">
    <property type="entry name" value="EntA_Immun"/>
    <property type="match status" value="1"/>
</dbReference>
<evidence type="ECO:0000256" key="1">
    <source>
        <dbReference type="ARBA" id="ARBA00023025"/>
    </source>
</evidence>
<dbReference type="Gene3D" id="1.20.1440.50">
    <property type="entry name" value="Ta0600-like"/>
    <property type="match status" value="1"/>
</dbReference>
<name>A0ABW1RZ78_9LACO</name>